<dbReference type="InterPro" id="IPR046496">
    <property type="entry name" value="DUF6589"/>
</dbReference>
<reference evidence="3 4" key="1">
    <citation type="submission" date="2017-12" db="EMBL/GenBank/DDBJ databases">
        <title>Gene loss provides genomic basis for host adaptation in cereal stripe rust fungi.</title>
        <authorList>
            <person name="Xia C."/>
        </authorList>
    </citation>
    <scope>NUCLEOTIDE SEQUENCE [LARGE SCALE GENOMIC DNA]</scope>
    <source>
        <strain evidence="3 4">93TX-2</strain>
    </source>
</reference>
<dbReference type="AlphaFoldDB" id="A0A2S4WEU1"/>
<dbReference type="Pfam" id="PF20231">
    <property type="entry name" value="DUF6589"/>
    <property type="match status" value="1"/>
</dbReference>
<organism evidence="3 4">
    <name type="scientific">Puccinia striiformis</name>
    <dbReference type="NCBI Taxonomy" id="27350"/>
    <lineage>
        <taxon>Eukaryota</taxon>
        <taxon>Fungi</taxon>
        <taxon>Dikarya</taxon>
        <taxon>Basidiomycota</taxon>
        <taxon>Pucciniomycotina</taxon>
        <taxon>Pucciniomycetes</taxon>
        <taxon>Pucciniales</taxon>
        <taxon>Pucciniaceae</taxon>
        <taxon>Puccinia</taxon>
    </lineage>
</organism>
<reference evidence="4" key="3">
    <citation type="journal article" date="2018" name="Mol. Plant Microbe Interact.">
        <title>Genome sequence resources for the wheat stripe rust pathogen (Puccinia striiformis f. sp. tritici) and the barley stripe rust pathogen (Puccinia striiformis f. sp. hordei).</title>
        <authorList>
            <person name="Xia C."/>
            <person name="Wang M."/>
            <person name="Yin C."/>
            <person name="Cornejo O.E."/>
            <person name="Hulbert S.H."/>
            <person name="Chen X."/>
        </authorList>
    </citation>
    <scope>NUCLEOTIDE SEQUENCE [LARGE SCALE GENOMIC DNA]</scope>
    <source>
        <strain evidence="4">93TX-2</strain>
    </source>
</reference>
<name>A0A2S4WEU1_9BASI</name>
<dbReference type="VEuPathDB" id="FungiDB:PSHT_03706"/>
<comment type="caution">
    <text evidence="3">The sequence shown here is derived from an EMBL/GenBank/DDBJ whole genome shotgun (WGS) entry which is preliminary data.</text>
</comment>
<evidence type="ECO:0000313" key="3">
    <source>
        <dbReference type="EMBL" id="POW20272.1"/>
    </source>
</evidence>
<evidence type="ECO:0000256" key="1">
    <source>
        <dbReference type="SAM" id="MobiDB-lite"/>
    </source>
</evidence>
<feature type="domain" description="DUF6589" evidence="2">
    <location>
        <begin position="413"/>
        <end position="811"/>
    </location>
</feature>
<reference evidence="4" key="2">
    <citation type="journal article" date="2018" name="BMC Genomics">
        <title>Genomic insights into host adaptation between the wheat stripe rust pathogen (Puccinia striiformis f. sp. tritici) and the barley stripe rust pathogen (Puccinia striiformis f. sp. hordei).</title>
        <authorList>
            <person name="Xia C."/>
            <person name="Wang M."/>
            <person name="Yin C."/>
            <person name="Cornejo O.E."/>
            <person name="Hulbert S.H."/>
            <person name="Chen X."/>
        </authorList>
    </citation>
    <scope>NUCLEOTIDE SEQUENCE [LARGE SCALE GENOMIC DNA]</scope>
    <source>
        <strain evidence="4">93TX-2</strain>
    </source>
</reference>
<keyword evidence="4" id="KW-1185">Reference proteome</keyword>
<evidence type="ECO:0000313" key="4">
    <source>
        <dbReference type="Proteomes" id="UP000238274"/>
    </source>
</evidence>
<dbReference type="OrthoDB" id="2506847at2759"/>
<feature type="region of interest" description="Disordered" evidence="1">
    <location>
        <begin position="220"/>
        <end position="239"/>
    </location>
</feature>
<dbReference type="Proteomes" id="UP000238274">
    <property type="component" value="Unassembled WGS sequence"/>
</dbReference>
<gene>
    <name evidence="3" type="ORF">PSHT_03706</name>
</gene>
<proteinExistence type="predicted"/>
<evidence type="ECO:0000259" key="2">
    <source>
        <dbReference type="Pfam" id="PF20231"/>
    </source>
</evidence>
<protein>
    <recommendedName>
        <fullName evidence="2">DUF6589 domain-containing protein</fullName>
    </recommendedName>
</protein>
<sequence>MLTKFPSPWISTNFEGKLLLYTSFEPAPDTLNKLLIAWFEFHSAARSPTTNMDPSLANVDPALPKTNRSLPLFHTLAEKLIHISDVMLHHGLTPKKYLIGLLTHSHPDIVLKRSLWRSARGHDSTFEIVDLIRQSVCSEAEGRAQWRKYILAQAEECVQQEGKRYGEFKKGPYLSSSTITTDFLSPESKASREDAVAKNEMPFFYNLTKSRLLRQVDNTTTSSMDYDSDDETASNFSDMSDDLAEPQDTCVRRYTPLERREKRVHVVAANISSMVQFISNRRVNALQMFNSLLFLACGLSERINSYLSFIGISSSRKTAQKALVTLGLQAEQNIISKASPSASPFGPLICIDNVDFKQSVHSKSINRENRMFHGTWGYLHTIDSKVLATINPLDLTLQSYKNSIAQSAHLVIKPALLIPSNDKNLHLKSVIKSQIARVLLGHLVCQIGGQTKIPLHPPAIDPITPHVPDITMLKLMVASNNSSEGIADVFESIINQTDMNPKEFYQELRVFEGDLGTCMLIESLRTLRRPSDFIENSLSNCVTLMGASHILWNFAQAFFLMHFGDHTNSQDLGAWHTMSALGIPSERPVLKKDFTLMISNLTKVHEATILQCLMTVMGANDAPLPSEKAPLSKGDIDSIIELCYERYFSPNALRQATTIKDQKHINLLLRLRDFATVVECNRSMRAGDIGRLMNVWRRWSIMAQGIKGLNKYAIHLPRMVLLLTRVLPPGLRLVLCHSLLISPKGRPGHFVAKDFYLEVQNYWLKYFYNNTGRGTEIRRLMEVYSINISMLQSLVNNTKGHSGLANIYQSHKNLITRDSLKSFLQMARQYDICSIDSNRRGAIQPPIPDIDALGMDFIVKDFEQGGGKINRFNPATSLLYEDFTMTDEVETLENLDLIIAADEGEGLDNLDLIDESDFSRAETLQNADLMTGSDFIGRLSDTI</sequence>
<dbReference type="VEuPathDB" id="FungiDB:PSTT_01972"/>
<accession>A0A2S4WEU1</accession>
<dbReference type="EMBL" id="PKSM01000035">
    <property type="protein sequence ID" value="POW20272.1"/>
    <property type="molecule type" value="Genomic_DNA"/>
</dbReference>